<gene>
    <name evidence="2" type="ORF">THAOC_29467</name>
</gene>
<feature type="compositionally biased region" description="Gly residues" evidence="1">
    <location>
        <begin position="96"/>
        <end position="107"/>
    </location>
</feature>
<feature type="non-terminal residue" evidence="2">
    <location>
        <position position="157"/>
    </location>
</feature>
<dbReference type="EMBL" id="AGNL01041761">
    <property type="protein sequence ID" value="EJK51363.1"/>
    <property type="molecule type" value="Genomic_DNA"/>
</dbReference>
<evidence type="ECO:0000313" key="2">
    <source>
        <dbReference type="EMBL" id="EJK51363.1"/>
    </source>
</evidence>
<evidence type="ECO:0000256" key="1">
    <source>
        <dbReference type="SAM" id="MobiDB-lite"/>
    </source>
</evidence>
<feature type="region of interest" description="Disordered" evidence="1">
    <location>
        <begin position="1"/>
        <end position="157"/>
    </location>
</feature>
<reference evidence="2 3" key="1">
    <citation type="journal article" date="2012" name="Genome Biol.">
        <title>Genome and low-iron response of an oceanic diatom adapted to chronic iron limitation.</title>
        <authorList>
            <person name="Lommer M."/>
            <person name="Specht M."/>
            <person name="Roy A.S."/>
            <person name="Kraemer L."/>
            <person name="Andreson R."/>
            <person name="Gutowska M.A."/>
            <person name="Wolf J."/>
            <person name="Bergner S.V."/>
            <person name="Schilhabel M.B."/>
            <person name="Klostermeier U.C."/>
            <person name="Beiko R.G."/>
            <person name="Rosenstiel P."/>
            <person name="Hippler M."/>
            <person name="Laroche J."/>
        </authorList>
    </citation>
    <scope>NUCLEOTIDE SEQUENCE [LARGE SCALE GENOMIC DNA]</scope>
    <source>
        <strain evidence="2 3">CCMP1005</strain>
    </source>
</reference>
<dbReference type="AlphaFoldDB" id="K0RCA8"/>
<evidence type="ECO:0000313" key="3">
    <source>
        <dbReference type="Proteomes" id="UP000266841"/>
    </source>
</evidence>
<comment type="caution">
    <text evidence="2">The sequence shown here is derived from an EMBL/GenBank/DDBJ whole genome shotgun (WGS) entry which is preliminary data.</text>
</comment>
<name>K0RCA8_THAOC</name>
<proteinExistence type="predicted"/>
<dbReference type="Proteomes" id="UP000266841">
    <property type="component" value="Unassembled WGS sequence"/>
</dbReference>
<organism evidence="2 3">
    <name type="scientific">Thalassiosira oceanica</name>
    <name type="common">Marine diatom</name>
    <dbReference type="NCBI Taxonomy" id="159749"/>
    <lineage>
        <taxon>Eukaryota</taxon>
        <taxon>Sar</taxon>
        <taxon>Stramenopiles</taxon>
        <taxon>Ochrophyta</taxon>
        <taxon>Bacillariophyta</taxon>
        <taxon>Coscinodiscophyceae</taxon>
        <taxon>Thalassiosirophycidae</taxon>
        <taxon>Thalassiosirales</taxon>
        <taxon>Thalassiosiraceae</taxon>
        <taxon>Thalassiosira</taxon>
    </lineage>
</organism>
<keyword evidence="3" id="KW-1185">Reference proteome</keyword>
<protein>
    <submittedName>
        <fullName evidence="2">Uncharacterized protein</fullName>
    </submittedName>
</protein>
<sequence length="157" mass="16890">MVQPPDRRGGQLGRPHVARRRRRDDVRDALRVVPPQAPVRDVRVASQPHGTMRPDLGQLGRRPDGTGRLPVRARQAAGEPAGPGGRDVRLAHAGGPDLGGRGGAGREPGGRRVVRPRGRVADDRRSPRVGPRDGLVAHPVVHGLRPQRRPAGREPPP</sequence>
<accession>K0RCA8</accession>